<name>A0A6G1KQH9_9PLEO</name>
<organism evidence="1 2">
    <name type="scientific">Pleomassaria siparia CBS 279.74</name>
    <dbReference type="NCBI Taxonomy" id="1314801"/>
    <lineage>
        <taxon>Eukaryota</taxon>
        <taxon>Fungi</taxon>
        <taxon>Dikarya</taxon>
        <taxon>Ascomycota</taxon>
        <taxon>Pezizomycotina</taxon>
        <taxon>Dothideomycetes</taxon>
        <taxon>Pleosporomycetidae</taxon>
        <taxon>Pleosporales</taxon>
        <taxon>Pleomassariaceae</taxon>
        <taxon>Pleomassaria</taxon>
    </lineage>
</organism>
<reference evidence="1" key="1">
    <citation type="journal article" date="2020" name="Stud. Mycol.">
        <title>101 Dothideomycetes genomes: a test case for predicting lifestyles and emergence of pathogens.</title>
        <authorList>
            <person name="Haridas S."/>
            <person name="Albert R."/>
            <person name="Binder M."/>
            <person name="Bloem J."/>
            <person name="Labutti K."/>
            <person name="Salamov A."/>
            <person name="Andreopoulos B."/>
            <person name="Baker S."/>
            <person name="Barry K."/>
            <person name="Bills G."/>
            <person name="Bluhm B."/>
            <person name="Cannon C."/>
            <person name="Castanera R."/>
            <person name="Culley D."/>
            <person name="Daum C."/>
            <person name="Ezra D."/>
            <person name="Gonzalez J."/>
            <person name="Henrissat B."/>
            <person name="Kuo A."/>
            <person name="Liang C."/>
            <person name="Lipzen A."/>
            <person name="Lutzoni F."/>
            <person name="Magnuson J."/>
            <person name="Mondo S."/>
            <person name="Nolan M."/>
            <person name="Ohm R."/>
            <person name="Pangilinan J."/>
            <person name="Park H.-J."/>
            <person name="Ramirez L."/>
            <person name="Alfaro M."/>
            <person name="Sun H."/>
            <person name="Tritt A."/>
            <person name="Yoshinaga Y."/>
            <person name="Zwiers L.-H."/>
            <person name="Turgeon B."/>
            <person name="Goodwin S."/>
            <person name="Spatafora J."/>
            <person name="Crous P."/>
            <person name="Grigoriev I."/>
        </authorList>
    </citation>
    <scope>NUCLEOTIDE SEQUENCE</scope>
    <source>
        <strain evidence="1">CBS 279.74</strain>
    </source>
</reference>
<proteinExistence type="predicted"/>
<accession>A0A6G1KQH9</accession>
<dbReference type="Proteomes" id="UP000799428">
    <property type="component" value="Unassembled WGS sequence"/>
</dbReference>
<dbReference type="OrthoDB" id="10660276at2759"/>
<sequence length="126" mass="14539">MENSEGNISFVCFSNGQSTPQSKPSVGLGKDVICRYTMMDRDRVNWEKVRNVDSQQLGDVGVDWGGLGWIGMDWDGLVRMNWSGLEWMDWSGLEWMDWSGLEWMDWSGLEWMDWSGLGWMDWSGLA</sequence>
<gene>
    <name evidence="1" type="ORF">K504DRAFT_457284</name>
</gene>
<protein>
    <submittedName>
        <fullName evidence="1">Uncharacterized protein</fullName>
    </submittedName>
</protein>
<evidence type="ECO:0000313" key="1">
    <source>
        <dbReference type="EMBL" id="KAF2715114.1"/>
    </source>
</evidence>
<dbReference type="AlphaFoldDB" id="A0A6G1KQH9"/>
<keyword evidence="2" id="KW-1185">Reference proteome</keyword>
<evidence type="ECO:0000313" key="2">
    <source>
        <dbReference type="Proteomes" id="UP000799428"/>
    </source>
</evidence>
<dbReference type="EMBL" id="MU005764">
    <property type="protein sequence ID" value="KAF2715114.1"/>
    <property type="molecule type" value="Genomic_DNA"/>
</dbReference>